<feature type="active site" description="Charge relay system" evidence="5">
    <location>
        <position position="79"/>
    </location>
</feature>
<feature type="domain" description="Peptidase S8/S53" evidence="6">
    <location>
        <begin position="25"/>
        <end position="304"/>
    </location>
</feature>
<evidence type="ECO:0000256" key="2">
    <source>
        <dbReference type="ARBA" id="ARBA00022670"/>
    </source>
</evidence>
<evidence type="ECO:0000313" key="8">
    <source>
        <dbReference type="Proteomes" id="UP001519287"/>
    </source>
</evidence>
<evidence type="ECO:0000313" key="7">
    <source>
        <dbReference type="EMBL" id="MBP1989510.1"/>
    </source>
</evidence>
<dbReference type="GO" id="GO:0008233">
    <property type="term" value="F:peptidase activity"/>
    <property type="evidence" value="ECO:0007669"/>
    <property type="project" value="UniProtKB-KW"/>
</dbReference>
<dbReference type="Pfam" id="PF00082">
    <property type="entry name" value="Peptidase_S8"/>
    <property type="match status" value="1"/>
</dbReference>
<comment type="caution">
    <text evidence="7">The sequence shown here is derived from an EMBL/GenBank/DDBJ whole genome shotgun (WGS) entry which is preliminary data.</text>
</comment>
<evidence type="ECO:0000256" key="3">
    <source>
        <dbReference type="ARBA" id="ARBA00022801"/>
    </source>
</evidence>
<gene>
    <name evidence="7" type="ORF">J2Z66_001108</name>
</gene>
<dbReference type="EMBL" id="JAGGLB010000003">
    <property type="protein sequence ID" value="MBP1989510.1"/>
    <property type="molecule type" value="Genomic_DNA"/>
</dbReference>
<feature type="active site" description="Charge relay system" evidence="5">
    <location>
        <position position="34"/>
    </location>
</feature>
<keyword evidence="3 5" id="KW-0378">Hydrolase</keyword>
<dbReference type="PANTHER" id="PTHR43806">
    <property type="entry name" value="PEPTIDASE S8"/>
    <property type="match status" value="1"/>
</dbReference>
<dbReference type="InterPro" id="IPR036852">
    <property type="entry name" value="Peptidase_S8/S53_dom_sf"/>
</dbReference>
<dbReference type="InterPro" id="IPR050131">
    <property type="entry name" value="Peptidase_S8_subtilisin-like"/>
</dbReference>
<proteinExistence type="inferred from homology"/>
<accession>A0ABS4IPR5</accession>
<evidence type="ECO:0000256" key="1">
    <source>
        <dbReference type="ARBA" id="ARBA00011073"/>
    </source>
</evidence>
<dbReference type="RefSeq" id="WP_209970356.1">
    <property type="nucleotide sequence ID" value="NZ_JAGGLB010000003.1"/>
</dbReference>
<comment type="similarity">
    <text evidence="1 5">Belongs to the peptidase S8 family.</text>
</comment>
<keyword evidence="2 5" id="KW-0645">Protease</keyword>
<dbReference type="EC" id="3.4.21.-" evidence="7"/>
<protein>
    <submittedName>
        <fullName evidence="7">Serine protease AprX</fullName>
        <ecNumber evidence="7">3.4.21.-</ecNumber>
    </submittedName>
</protein>
<feature type="active site" description="Charge relay system" evidence="5">
    <location>
        <position position="272"/>
    </location>
</feature>
<organism evidence="7 8">
    <name type="scientific">Paenibacillus eucommiae</name>
    <dbReference type="NCBI Taxonomy" id="1355755"/>
    <lineage>
        <taxon>Bacteria</taxon>
        <taxon>Bacillati</taxon>
        <taxon>Bacillota</taxon>
        <taxon>Bacilli</taxon>
        <taxon>Bacillales</taxon>
        <taxon>Paenibacillaceae</taxon>
        <taxon>Paenibacillus</taxon>
    </lineage>
</organism>
<name>A0ABS4IPR5_9BACL</name>
<evidence type="ECO:0000259" key="6">
    <source>
        <dbReference type="Pfam" id="PF00082"/>
    </source>
</evidence>
<dbReference type="Gene3D" id="3.40.50.200">
    <property type="entry name" value="Peptidase S8/S53 domain"/>
    <property type="match status" value="1"/>
</dbReference>
<dbReference type="GO" id="GO:0006508">
    <property type="term" value="P:proteolysis"/>
    <property type="evidence" value="ECO:0007669"/>
    <property type="project" value="UniProtKB-KW"/>
</dbReference>
<dbReference type="PROSITE" id="PS51892">
    <property type="entry name" value="SUBTILASE"/>
    <property type="match status" value="1"/>
</dbReference>
<reference evidence="7 8" key="1">
    <citation type="submission" date="2021-03" db="EMBL/GenBank/DDBJ databases">
        <title>Genomic Encyclopedia of Type Strains, Phase IV (KMG-IV): sequencing the most valuable type-strain genomes for metagenomic binning, comparative biology and taxonomic classification.</title>
        <authorList>
            <person name="Goeker M."/>
        </authorList>
    </citation>
    <scope>NUCLEOTIDE SEQUENCE [LARGE SCALE GENOMIC DNA]</scope>
    <source>
        <strain evidence="7 8">DSM 26048</strain>
    </source>
</reference>
<dbReference type="PANTHER" id="PTHR43806:SF11">
    <property type="entry name" value="CEREVISIN-RELATED"/>
    <property type="match status" value="1"/>
</dbReference>
<keyword evidence="8" id="KW-1185">Reference proteome</keyword>
<keyword evidence="4 5" id="KW-0720">Serine protease</keyword>
<evidence type="ECO:0000256" key="5">
    <source>
        <dbReference type="PROSITE-ProRule" id="PRU01240"/>
    </source>
</evidence>
<evidence type="ECO:0000256" key="4">
    <source>
        <dbReference type="ARBA" id="ARBA00022825"/>
    </source>
</evidence>
<dbReference type="SUPFAM" id="SSF52743">
    <property type="entry name" value="Subtilisin-like"/>
    <property type="match status" value="1"/>
</dbReference>
<sequence>MEEWTTQNNWPSIRQFLDVPSDLTGRGVKIAIIDANFPSHPDISANETRNSFIVRIAHGATEPELIVADYTGPWKKGIHGLWAAAAAAGTGTLSDGLYTGMAPHAELYLISAYKTGVEDFALKESLEWVRDTGWKLGIQGLFVAFNTRPHHPLLPWQLEESMVLCEQLSELGMLVISVTGNSTDAASLCSQACAPSVLSVGGVVIPNVGGLADAYSYPCARGVTFEGKWIPEILAPAENLVLPWGDLEMLAAHPFKNFDNVPKGYARIDGTSFAGPIVLGAAACLWQAHPEWTNEQVKHALISGSFKNERWSDLRSGVVSVRASVSTCRPVLNNRSSPFSRWQGVCSIPEKKLSEYDADNAMNVIFSLDTPFSQRSLQLLSDAFVNTSPIVRSVALCKTAQEQYYLDAAYLTNALQDIDARVRSAALYHILHHPELWGTYIQAIIKRFEDKDLDVSLLAIQIAGMTKLSSFTSALVMGLRRDSLANLDIHFWGRIIALKEVTNHSFNPDPPFQIIDSDMEMHSQRRFNLSEQWENWLKSSSY</sequence>
<dbReference type="Proteomes" id="UP001519287">
    <property type="component" value="Unassembled WGS sequence"/>
</dbReference>
<dbReference type="InterPro" id="IPR000209">
    <property type="entry name" value="Peptidase_S8/S53_dom"/>
</dbReference>